<evidence type="ECO:0000313" key="2">
    <source>
        <dbReference type="EMBL" id="CAF1214285.1"/>
    </source>
</evidence>
<comment type="caution">
    <text evidence="2">The sequence shown here is derived from an EMBL/GenBank/DDBJ whole genome shotgun (WGS) entry which is preliminary data.</text>
</comment>
<evidence type="ECO:0000313" key="3">
    <source>
        <dbReference type="EMBL" id="CAF3757714.1"/>
    </source>
</evidence>
<organism evidence="2 4">
    <name type="scientific">Adineta steineri</name>
    <dbReference type="NCBI Taxonomy" id="433720"/>
    <lineage>
        <taxon>Eukaryota</taxon>
        <taxon>Metazoa</taxon>
        <taxon>Spiralia</taxon>
        <taxon>Gnathifera</taxon>
        <taxon>Rotifera</taxon>
        <taxon>Eurotatoria</taxon>
        <taxon>Bdelloidea</taxon>
        <taxon>Adinetida</taxon>
        <taxon>Adinetidae</taxon>
        <taxon>Adineta</taxon>
    </lineage>
</organism>
<dbReference type="EMBL" id="CAJOAZ010001058">
    <property type="protein sequence ID" value="CAF3757714.1"/>
    <property type="molecule type" value="Genomic_DNA"/>
</dbReference>
<proteinExistence type="predicted"/>
<evidence type="ECO:0000313" key="4">
    <source>
        <dbReference type="Proteomes" id="UP000663845"/>
    </source>
</evidence>
<evidence type="ECO:0000256" key="1">
    <source>
        <dbReference type="SAM" id="SignalP"/>
    </source>
</evidence>
<dbReference type="Proteomes" id="UP000663845">
    <property type="component" value="Unassembled WGS sequence"/>
</dbReference>
<reference evidence="2" key="1">
    <citation type="submission" date="2021-02" db="EMBL/GenBank/DDBJ databases">
        <authorList>
            <person name="Nowell W R."/>
        </authorList>
    </citation>
    <scope>NUCLEOTIDE SEQUENCE</scope>
</reference>
<dbReference type="AlphaFoldDB" id="A0A814XHY6"/>
<sequence>MKSAIALIFFACIAGSMANNIGQIFMGQVQQHAESLFGNVMVSVQQALAGLLAGFAGQANQLIGTLGGRFIDFQSLLNQVLGQVQQQVQQLIPSVLTGLLGSVSSLIGGSRGAFDQMQAVLAGFVASVQDAVMGMGQHLMNQGLSAVLGGLVGGQSRIFGDLFASLQESVSGMLSQAGNMMTGVMAGLQGAASGILTAAQPHWEDLQQQLLGHGMNVLGSVSETINNMHGTLVGGR</sequence>
<accession>A0A814XHY6</accession>
<dbReference type="EMBL" id="CAJNOG010000388">
    <property type="protein sequence ID" value="CAF1214285.1"/>
    <property type="molecule type" value="Genomic_DNA"/>
</dbReference>
<protein>
    <submittedName>
        <fullName evidence="2">Uncharacterized protein</fullName>
    </submittedName>
</protein>
<gene>
    <name evidence="2" type="ORF">JYZ213_LOCUS27634</name>
    <name evidence="3" type="ORF">OXD698_LOCUS15833</name>
</gene>
<dbReference type="Proteomes" id="UP000663844">
    <property type="component" value="Unassembled WGS sequence"/>
</dbReference>
<feature type="signal peptide" evidence="1">
    <location>
        <begin position="1"/>
        <end position="18"/>
    </location>
</feature>
<feature type="chain" id="PRO_5036226450" evidence="1">
    <location>
        <begin position="19"/>
        <end position="236"/>
    </location>
</feature>
<keyword evidence="1" id="KW-0732">Signal</keyword>
<name>A0A814XHY6_9BILA</name>